<protein>
    <submittedName>
        <fullName evidence="1">Uncharacterized protein</fullName>
    </submittedName>
</protein>
<proteinExistence type="predicted"/>
<dbReference type="EMBL" id="JACJIP010000031">
    <property type="protein sequence ID" value="MBA9087525.1"/>
    <property type="molecule type" value="Genomic_DNA"/>
</dbReference>
<name>A0A7W3SWH5_9BACL</name>
<keyword evidence="2" id="KW-1185">Reference proteome</keyword>
<dbReference type="AlphaFoldDB" id="A0A7W3SWH5"/>
<dbReference type="Proteomes" id="UP000567067">
    <property type="component" value="Unassembled WGS sequence"/>
</dbReference>
<gene>
    <name evidence="1" type="ORF">FHR92_004010</name>
</gene>
<sequence>MEHRDQKLIFELPYKTIREDSLDGRTISRQKYYRHGCCK</sequence>
<evidence type="ECO:0000313" key="2">
    <source>
        <dbReference type="Proteomes" id="UP000567067"/>
    </source>
</evidence>
<comment type="caution">
    <text evidence="1">The sequence shown here is derived from an EMBL/GenBank/DDBJ whole genome shotgun (WGS) entry which is preliminary data.</text>
</comment>
<organism evidence="1 2">
    <name type="scientific">Fontibacillus solani</name>
    <dbReference type="NCBI Taxonomy" id="1572857"/>
    <lineage>
        <taxon>Bacteria</taxon>
        <taxon>Bacillati</taxon>
        <taxon>Bacillota</taxon>
        <taxon>Bacilli</taxon>
        <taxon>Bacillales</taxon>
        <taxon>Paenibacillaceae</taxon>
        <taxon>Fontibacillus</taxon>
    </lineage>
</organism>
<accession>A0A7W3SWH5</accession>
<evidence type="ECO:0000313" key="1">
    <source>
        <dbReference type="EMBL" id="MBA9087525.1"/>
    </source>
</evidence>
<reference evidence="1 2" key="1">
    <citation type="submission" date="2020-08" db="EMBL/GenBank/DDBJ databases">
        <title>Genomic Encyclopedia of Type Strains, Phase III (KMG-III): the genomes of soil and plant-associated and newly described type strains.</title>
        <authorList>
            <person name="Whitman W."/>
        </authorList>
    </citation>
    <scope>NUCLEOTIDE SEQUENCE [LARGE SCALE GENOMIC DNA]</scope>
    <source>
        <strain evidence="1 2">CECT 8693</strain>
    </source>
</reference>